<dbReference type="PANTHER" id="PTHR35864:SF1">
    <property type="entry name" value="ZINC METALLOPROTEASE YWHC-RELATED"/>
    <property type="match status" value="1"/>
</dbReference>
<evidence type="ECO:0000256" key="9">
    <source>
        <dbReference type="ARBA" id="ARBA00022833"/>
    </source>
</evidence>
<evidence type="ECO:0000256" key="13">
    <source>
        <dbReference type="SAM" id="Phobius"/>
    </source>
</evidence>
<evidence type="ECO:0000256" key="7">
    <source>
        <dbReference type="ARBA" id="ARBA00022723"/>
    </source>
</evidence>
<accession>A0A2M7XG54</accession>
<protein>
    <submittedName>
        <fullName evidence="15">Site-2 protease family protein</fullName>
    </submittedName>
</protein>
<keyword evidence="4" id="KW-1003">Cell membrane</keyword>
<keyword evidence="12 13" id="KW-0472">Membrane</keyword>
<dbReference type="AlphaFoldDB" id="A0A2M7XG54"/>
<feature type="transmembrane region" description="Helical" evidence="13">
    <location>
        <begin position="93"/>
        <end position="116"/>
    </location>
</feature>
<sequence>MIFDLFLHAPELAIIWLLVILIALTVHEFAHAYISYKKGDHTAENMGRLTLNPLAHIDPFGFLMLLFLGFGWAKPVMFNPYNLKNPKVDAVHIALAGPISNLLLAIITGLGARFFIDVASLPDFNLLIIFLKLLTMVNLSLLFFNLIPIPPLDGSKLIEAIPDRSSLAPARNIIMQYGSQILMMLVLVSIVSNFNVFGFITGPSLFICNSLVGAYCF</sequence>
<feature type="transmembrane region" description="Helical" evidence="13">
    <location>
        <begin position="54"/>
        <end position="73"/>
    </location>
</feature>
<comment type="caution">
    <text evidence="15">The sequence shown here is derived from an EMBL/GenBank/DDBJ whole genome shotgun (WGS) entry which is preliminary data.</text>
</comment>
<evidence type="ECO:0000256" key="2">
    <source>
        <dbReference type="ARBA" id="ARBA00004651"/>
    </source>
</evidence>
<evidence type="ECO:0000256" key="6">
    <source>
        <dbReference type="ARBA" id="ARBA00022692"/>
    </source>
</evidence>
<keyword evidence="5 15" id="KW-0645">Protease</keyword>
<feature type="transmembrane region" description="Helical" evidence="13">
    <location>
        <begin position="12"/>
        <end position="34"/>
    </location>
</feature>
<evidence type="ECO:0000256" key="12">
    <source>
        <dbReference type="ARBA" id="ARBA00023136"/>
    </source>
</evidence>
<evidence type="ECO:0000313" key="16">
    <source>
        <dbReference type="Proteomes" id="UP000231263"/>
    </source>
</evidence>
<dbReference type="InterPro" id="IPR008915">
    <property type="entry name" value="Peptidase_M50"/>
</dbReference>
<evidence type="ECO:0000313" key="15">
    <source>
        <dbReference type="EMBL" id="PJA46854.1"/>
    </source>
</evidence>
<feature type="transmembrane region" description="Helical" evidence="13">
    <location>
        <begin position="128"/>
        <end position="147"/>
    </location>
</feature>
<keyword evidence="11" id="KW-0482">Metalloprotease</keyword>
<keyword evidence="7" id="KW-0479">Metal-binding</keyword>
<dbReference type="PANTHER" id="PTHR35864">
    <property type="entry name" value="ZINC METALLOPROTEASE MJ0611-RELATED"/>
    <property type="match status" value="1"/>
</dbReference>
<evidence type="ECO:0000256" key="10">
    <source>
        <dbReference type="ARBA" id="ARBA00022989"/>
    </source>
</evidence>
<dbReference type="Proteomes" id="UP000231263">
    <property type="component" value="Unassembled WGS sequence"/>
</dbReference>
<comment type="subcellular location">
    <subcellularLocation>
        <location evidence="2">Cell membrane</location>
        <topology evidence="2">Multi-pass membrane protein</topology>
    </subcellularLocation>
</comment>
<dbReference type="EMBL" id="PFWT01000007">
    <property type="protein sequence ID" value="PJA46854.1"/>
    <property type="molecule type" value="Genomic_DNA"/>
</dbReference>
<proteinExistence type="inferred from homology"/>
<dbReference type="InterPro" id="IPR044537">
    <property type="entry name" value="Rip2-like"/>
</dbReference>
<dbReference type="CDD" id="cd06158">
    <property type="entry name" value="S2P-M50_like_1"/>
    <property type="match status" value="1"/>
</dbReference>
<evidence type="ECO:0000256" key="4">
    <source>
        <dbReference type="ARBA" id="ARBA00022475"/>
    </source>
</evidence>
<dbReference type="GO" id="GO:0006508">
    <property type="term" value="P:proteolysis"/>
    <property type="evidence" value="ECO:0007669"/>
    <property type="project" value="UniProtKB-KW"/>
</dbReference>
<dbReference type="GO" id="GO:0005886">
    <property type="term" value="C:plasma membrane"/>
    <property type="evidence" value="ECO:0007669"/>
    <property type="project" value="UniProtKB-SubCell"/>
</dbReference>
<gene>
    <name evidence="15" type="ORF">CO173_01370</name>
</gene>
<comment type="similarity">
    <text evidence="3">Belongs to the peptidase M50B family.</text>
</comment>
<keyword evidence="6 13" id="KW-0812">Transmembrane</keyword>
<evidence type="ECO:0000256" key="1">
    <source>
        <dbReference type="ARBA" id="ARBA00001947"/>
    </source>
</evidence>
<evidence type="ECO:0000259" key="14">
    <source>
        <dbReference type="Pfam" id="PF02163"/>
    </source>
</evidence>
<evidence type="ECO:0000256" key="5">
    <source>
        <dbReference type="ARBA" id="ARBA00022670"/>
    </source>
</evidence>
<evidence type="ECO:0000256" key="8">
    <source>
        <dbReference type="ARBA" id="ARBA00022801"/>
    </source>
</evidence>
<feature type="domain" description="Peptidase M50" evidence="14">
    <location>
        <begin position="127"/>
        <end position="185"/>
    </location>
</feature>
<dbReference type="Pfam" id="PF02163">
    <property type="entry name" value="Peptidase_M50"/>
    <property type="match status" value="1"/>
</dbReference>
<keyword evidence="10 13" id="KW-1133">Transmembrane helix</keyword>
<dbReference type="InterPro" id="IPR052348">
    <property type="entry name" value="Metallopeptidase_M50B"/>
</dbReference>
<keyword evidence="8" id="KW-0378">Hydrolase</keyword>
<dbReference type="GO" id="GO:0008237">
    <property type="term" value="F:metallopeptidase activity"/>
    <property type="evidence" value="ECO:0007669"/>
    <property type="project" value="UniProtKB-KW"/>
</dbReference>
<keyword evidence="9" id="KW-0862">Zinc</keyword>
<feature type="transmembrane region" description="Helical" evidence="13">
    <location>
        <begin position="181"/>
        <end position="200"/>
    </location>
</feature>
<reference evidence="16" key="1">
    <citation type="submission" date="2017-09" db="EMBL/GenBank/DDBJ databases">
        <title>Depth-based differentiation of microbial function through sediment-hosted aquifers and enrichment of novel symbionts in the deep terrestrial subsurface.</title>
        <authorList>
            <person name="Probst A.J."/>
            <person name="Ladd B."/>
            <person name="Jarett J.K."/>
            <person name="Geller-Mcgrath D.E."/>
            <person name="Sieber C.M.K."/>
            <person name="Emerson J.B."/>
            <person name="Anantharaman K."/>
            <person name="Thomas B.C."/>
            <person name="Malmstrom R."/>
            <person name="Stieglmeier M."/>
            <person name="Klingl A."/>
            <person name="Woyke T."/>
            <person name="Ryan C.M."/>
            <person name="Banfield J.F."/>
        </authorList>
    </citation>
    <scope>NUCLEOTIDE SEQUENCE [LARGE SCALE GENOMIC DNA]</scope>
</reference>
<name>A0A2M7XG54_9BACT</name>
<evidence type="ECO:0000256" key="3">
    <source>
        <dbReference type="ARBA" id="ARBA00007931"/>
    </source>
</evidence>
<organism evidence="15 16">
    <name type="scientific">Candidatus Uhrbacteria bacterium CG_4_9_14_3_um_filter_41_35</name>
    <dbReference type="NCBI Taxonomy" id="1975034"/>
    <lineage>
        <taxon>Bacteria</taxon>
        <taxon>Candidatus Uhriibacteriota</taxon>
    </lineage>
</organism>
<dbReference type="GO" id="GO:0046872">
    <property type="term" value="F:metal ion binding"/>
    <property type="evidence" value="ECO:0007669"/>
    <property type="project" value="UniProtKB-KW"/>
</dbReference>
<comment type="cofactor">
    <cofactor evidence="1">
        <name>Zn(2+)</name>
        <dbReference type="ChEBI" id="CHEBI:29105"/>
    </cofactor>
</comment>
<evidence type="ECO:0000256" key="11">
    <source>
        <dbReference type="ARBA" id="ARBA00023049"/>
    </source>
</evidence>